<dbReference type="InterPro" id="IPR003661">
    <property type="entry name" value="HisK_dim/P_dom"/>
</dbReference>
<dbReference type="PRINTS" id="PR00344">
    <property type="entry name" value="BCTRLSENSOR"/>
</dbReference>
<keyword evidence="8" id="KW-0472">Membrane</keyword>
<evidence type="ECO:0000256" key="2">
    <source>
        <dbReference type="ARBA" id="ARBA00004370"/>
    </source>
</evidence>
<keyword evidence="7" id="KW-0902">Two-component regulatory system</keyword>
<evidence type="ECO:0000256" key="6">
    <source>
        <dbReference type="ARBA" id="ARBA00022777"/>
    </source>
</evidence>
<keyword evidence="6 11" id="KW-0418">Kinase</keyword>
<name>A0A078KLV6_9FIRM</name>
<dbReference type="SUPFAM" id="SSF158472">
    <property type="entry name" value="HAMP domain-like"/>
    <property type="match status" value="1"/>
</dbReference>
<dbReference type="SUPFAM" id="SSF55874">
    <property type="entry name" value="ATPase domain of HSP90 chaperone/DNA topoisomerase II/histidine kinase"/>
    <property type="match status" value="1"/>
</dbReference>
<dbReference type="EMBL" id="LM995447">
    <property type="protein sequence ID" value="CDZ23413.1"/>
    <property type="molecule type" value="Genomic_DNA"/>
</dbReference>
<gene>
    <name evidence="11" type="ORF">CCDG5_0270</name>
</gene>
<dbReference type="AlphaFoldDB" id="A0A078KLV6"/>
<keyword evidence="4" id="KW-0597">Phosphoprotein</keyword>
<dbReference type="Pfam" id="PF00512">
    <property type="entry name" value="HisKA"/>
    <property type="match status" value="1"/>
</dbReference>
<dbReference type="SMART" id="SM00388">
    <property type="entry name" value="HisKA"/>
    <property type="match status" value="1"/>
</dbReference>
<dbReference type="PROSITE" id="PS50109">
    <property type="entry name" value="HIS_KIN"/>
    <property type="match status" value="1"/>
</dbReference>
<keyword evidence="12" id="KW-1185">Reference proteome</keyword>
<comment type="catalytic activity">
    <reaction evidence="1">
        <text>ATP + protein L-histidine = ADP + protein N-phospho-L-histidine.</text>
        <dbReference type="EC" id="2.7.13.3"/>
    </reaction>
</comment>
<dbReference type="PANTHER" id="PTHR43547">
    <property type="entry name" value="TWO-COMPONENT HISTIDINE KINASE"/>
    <property type="match status" value="1"/>
</dbReference>
<feature type="transmembrane region" description="Helical" evidence="8">
    <location>
        <begin position="27"/>
        <end position="50"/>
    </location>
</feature>
<dbReference type="InterPro" id="IPR003660">
    <property type="entry name" value="HAMP_dom"/>
</dbReference>
<dbReference type="PATRIC" id="fig|29343.3.peg.279"/>
<dbReference type="Gene3D" id="1.10.287.130">
    <property type="match status" value="1"/>
</dbReference>
<evidence type="ECO:0000256" key="5">
    <source>
        <dbReference type="ARBA" id="ARBA00022679"/>
    </source>
</evidence>
<dbReference type="PROSITE" id="PS50885">
    <property type="entry name" value="HAMP"/>
    <property type="match status" value="1"/>
</dbReference>
<dbReference type="Gene3D" id="3.30.565.10">
    <property type="entry name" value="Histidine kinase-like ATPase, C-terminal domain"/>
    <property type="match status" value="1"/>
</dbReference>
<dbReference type="CDD" id="cd00075">
    <property type="entry name" value="HATPase"/>
    <property type="match status" value="1"/>
</dbReference>
<evidence type="ECO:0000259" key="10">
    <source>
        <dbReference type="PROSITE" id="PS50885"/>
    </source>
</evidence>
<dbReference type="GO" id="GO:0016020">
    <property type="term" value="C:membrane"/>
    <property type="evidence" value="ECO:0007669"/>
    <property type="project" value="UniProtKB-SubCell"/>
</dbReference>
<dbReference type="InterPro" id="IPR004358">
    <property type="entry name" value="Sig_transdc_His_kin-like_C"/>
</dbReference>
<keyword evidence="5" id="KW-0808">Transferase</keyword>
<dbReference type="STRING" id="29343.CCDG5_0270"/>
<comment type="subcellular location">
    <subcellularLocation>
        <location evidence="2">Membrane</location>
    </subcellularLocation>
</comment>
<dbReference type="Pfam" id="PF02518">
    <property type="entry name" value="HATPase_c"/>
    <property type="match status" value="1"/>
</dbReference>
<sequence length="484" mass="53685">MERKINSFFRLRDKQNRKLLKGITRRWLLNIMCVIFAILVVIWLFFAFSIHSYFYNTLSQTLQNTAHNNSVSFSNLMGTVSTDFYSVARRSVEGFVDKDKMELIFLDRNGYPILTSSGFMPSNTVPRDFIIARSSSSGIGEWDGVDPSTGEKIMAVTALLRGKDNNVVGAARYVVSLSRIDMQIAIYILISGIICIAIIFFVIMSGIYFINSIVIPVREVSSTARRIASGDFDARIDKQYDDEIGELCDTINYMASELGAAERMKNDFISSVSHELRTPLTAIKGWGETILSAGSTEKDTFNKGMNVIIKETERLSSMVEELLDFSRMQNGKFKLKVDKVDILAELGEAVLMFSDRAHREGLTLIYNEPESLPTVMGDRNRLRQVFVNILDNAFKYSDPGGIVTISTSSGQGFVKIAISDTGCGIPASDLPRVKEKFFKGNSTRRGSGIGLAVADEIVCLHGGTLEIESEDSKGTTVTITLPSI</sequence>
<dbReference type="InterPro" id="IPR005467">
    <property type="entry name" value="His_kinase_dom"/>
</dbReference>
<dbReference type="SUPFAM" id="SSF47384">
    <property type="entry name" value="Homodimeric domain of signal transducing histidine kinase"/>
    <property type="match status" value="1"/>
</dbReference>
<dbReference type="CDD" id="cd06225">
    <property type="entry name" value="HAMP"/>
    <property type="match status" value="1"/>
</dbReference>
<accession>A0A078KLV6</accession>
<feature type="domain" description="HAMP" evidence="10">
    <location>
        <begin position="211"/>
        <end position="263"/>
    </location>
</feature>
<organism evidence="11 12">
    <name type="scientific">[Clostridium] cellulosi</name>
    <dbReference type="NCBI Taxonomy" id="29343"/>
    <lineage>
        <taxon>Bacteria</taxon>
        <taxon>Bacillati</taxon>
        <taxon>Bacillota</taxon>
        <taxon>Clostridia</taxon>
        <taxon>Eubacteriales</taxon>
        <taxon>Oscillospiraceae</taxon>
        <taxon>Oscillospiraceae incertae sedis</taxon>
    </lineage>
</organism>
<feature type="transmembrane region" description="Helical" evidence="8">
    <location>
        <begin position="184"/>
        <end position="210"/>
    </location>
</feature>
<evidence type="ECO:0000256" key="1">
    <source>
        <dbReference type="ARBA" id="ARBA00000085"/>
    </source>
</evidence>
<dbReference type="CDD" id="cd00082">
    <property type="entry name" value="HisKA"/>
    <property type="match status" value="1"/>
</dbReference>
<dbReference type="InterPro" id="IPR003594">
    <property type="entry name" value="HATPase_dom"/>
</dbReference>
<evidence type="ECO:0000256" key="3">
    <source>
        <dbReference type="ARBA" id="ARBA00012438"/>
    </source>
</evidence>
<dbReference type="GO" id="GO:0000155">
    <property type="term" value="F:phosphorelay sensor kinase activity"/>
    <property type="evidence" value="ECO:0007669"/>
    <property type="project" value="InterPro"/>
</dbReference>
<dbReference type="Proteomes" id="UP000032431">
    <property type="component" value="Chromosome I"/>
</dbReference>
<dbReference type="SMART" id="SM00387">
    <property type="entry name" value="HATPase_c"/>
    <property type="match status" value="1"/>
</dbReference>
<dbReference type="EC" id="2.7.13.3" evidence="3"/>
<dbReference type="Gene3D" id="6.10.340.10">
    <property type="match status" value="1"/>
</dbReference>
<dbReference type="KEGG" id="ccel:CCDG5_0270"/>
<evidence type="ECO:0000256" key="8">
    <source>
        <dbReference type="SAM" id="Phobius"/>
    </source>
</evidence>
<keyword evidence="8" id="KW-1133">Transmembrane helix</keyword>
<dbReference type="HOGENOM" id="CLU_000445_89_6_9"/>
<evidence type="ECO:0000259" key="9">
    <source>
        <dbReference type="PROSITE" id="PS50109"/>
    </source>
</evidence>
<evidence type="ECO:0000313" key="11">
    <source>
        <dbReference type="EMBL" id="CDZ23413.1"/>
    </source>
</evidence>
<keyword evidence="8" id="KW-0812">Transmembrane</keyword>
<evidence type="ECO:0000256" key="7">
    <source>
        <dbReference type="ARBA" id="ARBA00023012"/>
    </source>
</evidence>
<evidence type="ECO:0000256" key="4">
    <source>
        <dbReference type="ARBA" id="ARBA00022553"/>
    </source>
</evidence>
<dbReference type="FunFam" id="1.10.287.130:FF:000001">
    <property type="entry name" value="Two-component sensor histidine kinase"/>
    <property type="match status" value="1"/>
</dbReference>
<evidence type="ECO:0000313" key="12">
    <source>
        <dbReference type="Proteomes" id="UP000032431"/>
    </source>
</evidence>
<dbReference type="PANTHER" id="PTHR43547:SF2">
    <property type="entry name" value="HYBRID SIGNAL TRANSDUCTION HISTIDINE KINASE C"/>
    <property type="match status" value="1"/>
</dbReference>
<dbReference type="InterPro" id="IPR036890">
    <property type="entry name" value="HATPase_C_sf"/>
</dbReference>
<protein>
    <recommendedName>
        <fullName evidence="3">histidine kinase</fullName>
        <ecNumber evidence="3">2.7.13.3</ecNumber>
    </recommendedName>
</protein>
<dbReference type="Pfam" id="PF00672">
    <property type="entry name" value="HAMP"/>
    <property type="match status" value="1"/>
</dbReference>
<proteinExistence type="predicted"/>
<feature type="domain" description="Histidine kinase" evidence="9">
    <location>
        <begin position="271"/>
        <end position="484"/>
    </location>
</feature>
<reference evidence="12" key="1">
    <citation type="submission" date="2014-07" db="EMBL/GenBank/DDBJ databases">
        <authorList>
            <person name="Wibberg D."/>
        </authorList>
    </citation>
    <scope>NUCLEOTIDE SEQUENCE [LARGE SCALE GENOMIC DNA]</scope>
    <source>
        <strain evidence="12">DG5</strain>
    </source>
</reference>
<dbReference type="SMART" id="SM00304">
    <property type="entry name" value="HAMP"/>
    <property type="match status" value="1"/>
</dbReference>
<dbReference type="InterPro" id="IPR036097">
    <property type="entry name" value="HisK_dim/P_sf"/>
</dbReference>